<dbReference type="Proteomes" id="UP000186817">
    <property type="component" value="Unassembled WGS sequence"/>
</dbReference>
<dbReference type="AlphaFoldDB" id="A0A1Q9CP97"/>
<evidence type="ECO:0000256" key="1">
    <source>
        <dbReference type="SAM" id="MobiDB-lite"/>
    </source>
</evidence>
<dbReference type="EMBL" id="LSRX01001020">
    <property type="protein sequence ID" value="OLP84763.1"/>
    <property type="molecule type" value="Genomic_DNA"/>
</dbReference>
<name>A0A1Q9CP97_SYMMI</name>
<feature type="region of interest" description="Disordered" evidence="1">
    <location>
        <begin position="57"/>
        <end position="88"/>
    </location>
</feature>
<proteinExistence type="predicted"/>
<evidence type="ECO:0000313" key="3">
    <source>
        <dbReference type="Proteomes" id="UP000186817"/>
    </source>
</evidence>
<accession>A0A1Q9CP97</accession>
<organism evidence="2 3">
    <name type="scientific">Symbiodinium microadriaticum</name>
    <name type="common">Dinoflagellate</name>
    <name type="synonym">Zooxanthella microadriatica</name>
    <dbReference type="NCBI Taxonomy" id="2951"/>
    <lineage>
        <taxon>Eukaryota</taxon>
        <taxon>Sar</taxon>
        <taxon>Alveolata</taxon>
        <taxon>Dinophyceae</taxon>
        <taxon>Suessiales</taxon>
        <taxon>Symbiodiniaceae</taxon>
        <taxon>Symbiodinium</taxon>
    </lineage>
</organism>
<comment type="caution">
    <text evidence="2">The sequence shown here is derived from an EMBL/GenBank/DDBJ whole genome shotgun (WGS) entry which is preliminary data.</text>
</comment>
<keyword evidence="3" id="KW-1185">Reference proteome</keyword>
<sequence>MFLFGTLFAVPEGVNNGGGRRCGAKGCSSTGHVGISFQRVCVVCKHEVCHDWKKGARIGEASHPGPSGGGARATARRRAEHEDAEHAECGDPLGLASMLRPLIVQLLREVLQEILSGGGLAGLMQPAASLRAPTVARDVEGAELQNTKGKRWNKRERRGVSMAVETPKVRDKVKAVAVVNEEQRETIMTLFKGCGKAHALLLVDLQHGDRTERCPGAIGGRLVFKQVAFTRACSAGLDAPRPKVQIVGGRVGLQKNLVVLRRFLDKVFGKCRMADKDIGTLLATSGKPAFFEPAHAPLRLLTKKWFHLLPVTVKVLQQLDWWHDEEGKFFCRRDSLRQVRKFELGVDGVDASLKRSSEDGLAQGLDLPAPARNTLAVFEGHKWAWKRAADSIDRCSALVTGCSYWYKKKQVLAAGVRDPPCLCGGREPSRPHLLWDCERTADLRASTQAPVDRLEERLLAKAVPETPAPPTVVDPQDLIEQMAEFLQARLAAGTDVYVATDGSVVNTVAAWAAILSYDGDGDFALGVAGEDQSSHRAEVEGLHSILRALTLRPRRALFTSWRTASRLWL</sequence>
<gene>
    <name evidence="2" type="ORF">AK812_SmicGene34336</name>
</gene>
<protein>
    <submittedName>
        <fullName evidence="2">Uncharacterized protein</fullName>
    </submittedName>
</protein>
<feature type="compositionally biased region" description="Basic and acidic residues" evidence="1">
    <location>
        <begin position="77"/>
        <end position="88"/>
    </location>
</feature>
<reference evidence="2 3" key="1">
    <citation type="submission" date="2016-02" db="EMBL/GenBank/DDBJ databases">
        <title>Genome analysis of coral dinoflagellate symbionts highlights evolutionary adaptations to a symbiotic lifestyle.</title>
        <authorList>
            <person name="Aranda M."/>
            <person name="Li Y."/>
            <person name="Liew Y.J."/>
            <person name="Baumgarten S."/>
            <person name="Simakov O."/>
            <person name="Wilson M."/>
            <person name="Piel J."/>
            <person name="Ashoor H."/>
            <person name="Bougouffa S."/>
            <person name="Bajic V.B."/>
            <person name="Ryu T."/>
            <person name="Ravasi T."/>
            <person name="Bayer T."/>
            <person name="Micklem G."/>
            <person name="Kim H."/>
            <person name="Bhak J."/>
            <person name="Lajeunesse T.C."/>
            <person name="Voolstra C.R."/>
        </authorList>
    </citation>
    <scope>NUCLEOTIDE SEQUENCE [LARGE SCALE GENOMIC DNA]</scope>
    <source>
        <strain evidence="2 3">CCMP2467</strain>
    </source>
</reference>
<evidence type="ECO:0000313" key="2">
    <source>
        <dbReference type="EMBL" id="OLP84763.1"/>
    </source>
</evidence>